<evidence type="ECO:0000256" key="4">
    <source>
        <dbReference type="ARBA" id="ARBA00022692"/>
    </source>
</evidence>
<dbReference type="InterPro" id="IPR050330">
    <property type="entry name" value="Bact_OuterMem_StrucFunc"/>
</dbReference>
<dbReference type="Pfam" id="PF00691">
    <property type="entry name" value="OmpA"/>
    <property type="match status" value="1"/>
</dbReference>
<dbReference type="Gene3D" id="3.30.1330.60">
    <property type="entry name" value="OmpA-like domain"/>
    <property type="match status" value="1"/>
</dbReference>
<organism evidence="11 12">
    <name type="scientific">Limimonas halophila</name>
    <dbReference type="NCBI Taxonomy" id="1082479"/>
    <lineage>
        <taxon>Bacteria</taxon>
        <taxon>Pseudomonadati</taxon>
        <taxon>Pseudomonadota</taxon>
        <taxon>Alphaproteobacteria</taxon>
        <taxon>Rhodospirillales</taxon>
        <taxon>Rhodovibrionaceae</taxon>
        <taxon>Limimonas</taxon>
    </lineage>
</organism>
<dbReference type="Proteomes" id="UP000199415">
    <property type="component" value="Unassembled WGS sequence"/>
</dbReference>
<keyword evidence="12" id="KW-1185">Reference proteome</keyword>
<evidence type="ECO:0000256" key="6">
    <source>
        <dbReference type="ARBA" id="ARBA00023136"/>
    </source>
</evidence>
<keyword evidence="5 9" id="KW-1133">Transmembrane helix</keyword>
<evidence type="ECO:0000256" key="7">
    <source>
        <dbReference type="PROSITE-ProRule" id="PRU00473"/>
    </source>
</evidence>
<dbReference type="InterPro" id="IPR006665">
    <property type="entry name" value="OmpA-like"/>
</dbReference>
<evidence type="ECO:0000313" key="11">
    <source>
        <dbReference type="EMBL" id="SDG19319.1"/>
    </source>
</evidence>
<dbReference type="PRINTS" id="PR01023">
    <property type="entry name" value="NAFLGMOTY"/>
</dbReference>
<dbReference type="CDD" id="cd07185">
    <property type="entry name" value="OmpA_C-like"/>
    <property type="match status" value="1"/>
</dbReference>
<dbReference type="EMBL" id="FNCE01000006">
    <property type="protein sequence ID" value="SDG19319.1"/>
    <property type="molecule type" value="Genomic_DNA"/>
</dbReference>
<name>A0A1G7SA36_9PROT</name>
<comment type="subcellular location">
    <subcellularLocation>
        <location evidence="1">Cell membrane</location>
        <topology evidence="1">Single-pass membrane protein</topology>
    </subcellularLocation>
</comment>
<feature type="region of interest" description="Disordered" evidence="8">
    <location>
        <begin position="69"/>
        <end position="93"/>
    </location>
</feature>
<dbReference type="InterPro" id="IPR025713">
    <property type="entry name" value="MotB-like_N_dom"/>
</dbReference>
<dbReference type="AlphaFoldDB" id="A0A1G7SA36"/>
<dbReference type="SUPFAM" id="SSF103088">
    <property type="entry name" value="OmpA-like"/>
    <property type="match status" value="1"/>
</dbReference>
<keyword evidence="4 9" id="KW-0812">Transmembrane</keyword>
<dbReference type="STRING" id="1082479.SAMN05216241_106160"/>
<protein>
    <submittedName>
        <fullName evidence="11">Chemotaxis protein MotB</fullName>
    </submittedName>
</protein>
<comment type="similarity">
    <text evidence="2">Belongs to the MotB family.</text>
</comment>
<dbReference type="PROSITE" id="PS51123">
    <property type="entry name" value="OMPA_2"/>
    <property type="match status" value="1"/>
</dbReference>
<sequence length="262" mass="28327">MPDEPEQQQPRPTGRRREPFQRGADDGTPDPPSAAAGGSWLMPFTDIVTLLLIFFVIFTTILDPPEDTTGTGQGLLSGGRIAAPDDGSGSERAAARVWDQRVDRLTRRARGYLTDRGLSGRVELRRTEAGVRLRVADRLLFPSGEAGLRGDGRALLDRLAPLLKDLHGRIRVEGHTDDVPIETARYPSNWELSAARAIAVVKALKRAGVAGDRLAAVGYGPERPIGDNATAAGRARNRRVAIFLTPPVPGRKAPVWPPSLTQ</sequence>
<gene>
    <name evidence="11" type="ORF">SAMN05216241_106160</name>
</gene>
<dbReference type="GO" id="GO:0005886">
    <property type="term" value="C:plasma membrane"/>
    <property type="evidence" value="ECO:0007669"/>
    <property type="project" value="UniProtKB-SubCell"/>
</dbReference>
<keyword evidence="3" id="KW-1003">Cell membrane</keyword>
<dbReference type="OrthoDB" id="345640at2"/>
<dbReference type="PANTHER" id="PTHR30329:SF21">
    <property type="entry name" value="LIPOPROTEIN YIAD-RELATED"/>
    <property type="match status" value="1"/>
</dbReference>
<evidence type="ECO:0000256" key="2">
    <source>
        <dbReference type="ARBA" id="ARBA00008914"/>
    </source>
</evidence>
<proteinExistence type="inferred from homology"/>
<evidence type="ECO:0000256" key="9">
    <source>
        <dbReference type="SAM" id="Phobius"/>
    </source>
</evidence>
<evidence type="ECO:0000256" key="8">
    <source>
        <dbReference type="SAM" id="MobiDB-lite"/>
    </source>
</evidence>
<evidence type="ECO:0000256" key="5">
    <source>
        <dbReference type="ARBA" id="ARBA00022989"/>
    </source>
</evidence>
<evidence type="ECO:0000259" key="10">
    <source>
        <dbReference type="PROSITE" id="PS51123"/>
    </source>
</evidence>
<reference evidence="11 12" key="1">
    <citation type="submission" date="2016-10" db="EMBL/GenBank/DDBJ databases">
        <authorList>
            <person name="de Groot N.N."/>
        </authorList>
    </citation>
    <scope>NUCLEOTIDE SEQUENCE [LARGE SCALE GENOMIC DNA]</scope>
    <source>
        <strain evidence="11 12">DSM 25584</strain>
    </source>
</reference>
<feature type="domain" description="OmpA-like" evidence="10">
    <location>
        <begin position="128"/>
        <end position="248"/>
    </location>
</feature>
<feature type="region of interest" description="Disordered" evidence="8">
    <location>
        <begin position="1"/>
        <end position="37"/>
    </location>
</feature>
<feature type="transmembrane region" description="Helical" evidence="9">
    <location>
        <begin position="40"/>
        <end position="62"/>
    </location>
</feature>
<feature type="compositionally biased region" description="Basic and acidic residues" evidence="8">
    <location>
        <begin position="15"/>
        <end position="25"/>
    </location>
</feature>
<accession>A0A1G7SA36</accession>
<keyword evidence="6 7" id="KW-0472">Membrane</keyword>
<evidence type="ECO:0000313" key="12">
    <source>
        <dbReference type="Proteomes" id="UP000199415"/>
    </source>
</evidence>
<dbReference type="Pfam" id="PF13677">
    <property type="entry name" value="MotB_plug"/>
    <property type="match status" value="1"/>
</dbReference>
<evidence type="ECO:0000256" key="3">
    <source>
        <dbReference type="ARBA" id="ARBA00022475"/>
    </source>
</evidence>
<dbReference type="PANTHER" id="PTHR30329">
    <property type="entry name" value="STATOR ELEMENT OF FLAGELLAR MOTOR COMPLEX"/>
    <property type="match status" value="1"/>
</dbReference>
<evidence type="ECO:0000256" key="1">
    <source>
        <dbReference type="ARBA" id="ARBA00004162"/>
    </source>
</evidence>
<dbReference type="RefSeq" id="WP_143006239.1">
    <property type="nucleotide sequence ID" value="NZ_FNCE01000006.1"/>
</dbReference>
<dbReference type="InterPro" id="IPR036737">
    <property type="entry name" value="OmpA-like_sf"/>
</dbReference>